<proteinExistence type="predicted"/>
<dbReference type="EMBL" id="JAHRIQ010071096">
    <property type="protein sequence ID" value="MEQ2244428.1"/>
    <property type="molecule type" value="Genomic_DNA"/>
</dbReference>
<name>A0ABV0UGQ5_9TELE</name>
<sequence length="73" mass="8302">MNLLTAPLAVLMEPLTVIHHSSLNVHHFNTTKKKKTITNKPPHHSPADLSYCEYTSSWIVIFQPCRPILQPLT</sequence>
<organism evidence="1 2">
    <name type="scientific">Ilyodon furcidens</name>
    <name type="common">goldbreast splitfin</name>
    <dbReference type="NCBI Taxonomy" id="33524"/>
    <lineage>
        <taxon>Eukaryota</taxon>
        <taxon>Metazoa</taxon>
        <taxon>Chordata</taxon>
        <taxon>Craniata</taxon>
        <taxon>Vertebrata</taxon>
        <taxon>Euteleostomi</taxon>
        <taxon>Actinopterygii</taxon>
        <taxon>Neopterygii</taxon>
        <taxon>Teleostei</taxon>
        <taxon>Neoteleostei</taxon>
        <taxon>Acanthomorphata</taxon>
        <taxon>Ovalentaria</taxon>
        <taxon>Atherinomorphae</taxon>
        <taxon>Cyprinodontiformes</taxon>
        <taxon>Goodeidae</taxon>
        <taxon>Ilyodon</taxon>
    </lineage>
</organism>
<evidence type="ECO:0000313" key="2">
    <source>
        <dbReference type="Proteomes" id="UP001482620"/>
    </source>
</evidence>
<keyword evidence="2" id="KW-1185">Reference proteome</keyword>
<protein>
    <submittedName>
        <fullName evidence="1">Uncharacterized protein</fullName>
    </submittedName>
</protein>
<accession>A0ABV0UGQ5</accession>
<dbReference type="Proteomes" id="UP001482620">
    <property type="component" value="Unassembled WGS sequence"/>
</dbReference>
<comment type="caution">
    <text evidence="1">The sequence shown here is derived from an EMBL/GenBank/DDBJ whole genome shotgun (WGS) entry which is preliminary data.</text>
</comment>
<gene>
    <name evidence="1" type="ORF">ILYODFUR_017059</name>
</gene>
<evidence type="ECO:0000313" key="1">
    <source>
        <dbReference type="EMBL" id="MEQ2244428.1"/>
    </source>
</evidence>
<reference evidence="1 2" key="1">
    <citation type="submission" date="2021-06" db="EMBL/GenBank/DDBJ databases">
        <authorList>
            <person name="Palmer J.M."/>
        </authorList>
    </citation>
    <scope>NUCLEOTIDE SEQUENCE [LARGE SCALE GENOMIC DNA]</scope>
    <source>
        <strain evidence="2">if_2019</strain>
        <tissue evidence="1">Muscle</tissue>
    </source>
</reference>